<dbReference type="Pfam" id="PF02616">
    <property type="entry name" value="SMC_ScpA"/>
    <property type="match status" value="1"/>
</dbReference>
<accession>X0WBW8</accession>
<dbReference type="Gene3D" id="1.10.10.580">
    <property type="entry name" value="Structural maintenance of chromosome 1. Chain E"/>
    <property type="match status" value="1"/>
</dbReference>
<feature type="non-terminal residue" evidence="1">
    <location>
        <position position="1"/>
    </location>
</feature>
<dbReference type="EMBL" id="BARS01038270">
    <property type="protein sequence ID" value="GAG20707.1"/>
    <property type="molecule type" value="Genomic_DNA"/>
</dbReference>
<dbReference type="PANTHER" id="PTHR33969:SF2">
    <property type="entry name" value="SEGREGATION AND CONDENSATION PROTEIN A"/>
    <property type="match status" value="1"/>
</dbReference>
<protein>
    <recommendedName>
        <fullName evidence="2">Segregation and condensation protein A</fullName>
    </recommendedName>
</protein>
<dbReference type="Gene3D" id="6.10.250.2410">
    <property type="match status" value="1"/>
</dbReference>
<proteinExistence type="predicted"/>
<dbReference type="AlphaFoldDB" id="X0WBW8"/>
<evidence type="ECO:0008006" key="2">
    <source>
        <dbReference type="Google" id="ProtNLM"/>
    </source>
</evidence>
<comment type="caution">
    <text evidence="1">The sequence shown here is derived from an EMBL/GenBank/DDBJ whole genome shotgun (WGS) entry which is preliminary data.</text>
</comment>
<organism evidence="1">
    <name type="scientific">marine sediment metagenome</name>
    <dbReference type="NCBI Taxonomy" id="412755"/>
    <lineage>
        <taxon>unclassified sequences</taxon>
        <taxon>metagenomes</taxon>
        <taxon>ecological metagenomes</taxon>
    </lineage>
</organism>
<gene>
    <name evidence="1" type="ORF">S01H1_58580</name>
</gene>
<evidence type="ECO:0000313" key="1">
    <source>
        <dbReference type="EMBL" id="GAG20707.1"/>
    </source>
</evidence>
<dbReference type="InterPro" id="IPR023093">
    <property type="entry name" value="ScpA-like_C"/>
</dbReference>
<sequence length="198" mass="23341">DITRQYLGYIEIMRLLDINAAGEFMLMAARLMQIKARMLLPVAEEDEEGIDLRSELIQALVEYKQIKKAAEIMSDMESLSRLRFNTKINHNDYHETQYMELEVNLFDLLRAFREVSTREHEGESIYDVESIKLTVEDRIEYLLSYITPEGIRFNDIFRPGDARIVLIVTFIAMLELVHLRRLSIRQNSSFGDIWIYLK</sequence>
<dbReference type="InterPro" id="IPR003768">
    <property type="entry name" value="ScpA"/>
</dbReference>
<dbReference type="PANTHER" id="PTHR33969">
    <property type="entry name" value="SEGREGATION AND CONDENSATION PROTEIN A"/>
    <property type="match status" value="1"/>
</dbReference>
<reference evidence="1" key="1">
    <citation type="journal article" date="2014" name="Front. Microbiol.">
        <title>High frequency of phylogenetically diverse reductive dehalogenase-homologous genes in deep subseafloor sedimentary metagenomes.</title>
        <authorList>
            <person name="Kawai M."/>
            <person name="Futagami T."/>
            <person name="Toyoda A."/>
            <person name="Takaki Y."/>
            <person name="Nishi S."/>
            <person name="Hori S."/>
            <person name="Arai W."/>
            <person name="Tsubouchi T."/>
            <person name="Morono Y."/>
            <person name="Uchiyama I."/>
            <person name="Ito T."/>
            <person name="Fujiyama A."/>
            <person name="Inagaki F."/>
            <person name="Takami H."/>
        </authorList>
    </citation>
    <scope>NUCLEOTIDE SEQUENCE</scope>
    <source>
        <strain evidence="1">Expedition CK06-06</strain>
    </source>
</reference>
<name>X0WBW8_9ZZZZ</name>